<name>A0A0G2AGW2_9BACT</name>
<sequence length="49" mass="5576">MDDDTERALINYLAEWKRYEQEAMGRGASTSGSGIITNIEKIEQMLDPK</sequence>
<comment type="caution">
    <text evidence="1">The sequence shown here is derived from an EMBL/GenBank/DDBJ whole genome shotgun (WGS) entry which is preliminary data.</text>
</comment>
<gene>
    <name evidence="1" type="ORF">UY74_C0007G0013</name>
</gene>
<proteinExistence type="predicted"/>
<evidence type="ECO:0000313" key="2">
    <source>
        <dbReference type="Proteomes" id="UP000034445"/>
    </source>
</evidence>
<evidence type="ECO:0000313" key="1">
    <source>
        <dbReference type="EMBL" id="KKW31784.1"/>
    </source>
</evidence>
<dbReference type="EMBL" id="LCRF01000007">
    <property type="protein sequence ID" value="KKW31784.1"/>
    <property type="molecule type" value="Genomic_DNA"/>
</dbReference>
<accession>A0A0G2AGW2</accession>
<reference evidence="1 2" key="1">
    <citation type="journal article" date="2015" name="Nature">
        <title>rRNA introns, odd ribosomes, and small enigmatic genomes across a large radiation of phyla.</title>
        <authorList>
            <person name="Brown C.T."/>
            <person name="Hug L.A."/>
            <person name="Thomas B.C."/>
            <person name="Sharon I."/>
            <person name="Castelle C.J."/>
            <person name="Singh A."/>
            <person name="Wilkins M.J."/>
            <person name="Williams K.H."/>
            <person name="Banfield J.F."/>
        </authorList>
    </citation>
    <scope>NUCLEOTIDE SEQUENCE [LARGE SCALE GENOMIC DNA]</scope>
</reference>
<organism evidence="1 2">
    <name type="scientific">Candidatus Kaiserbacteria bacterium GW2011_GWC2_52_8b</name>
    <dbReference type="NCBI Taxonomy" id="1618676"/>
    <lineage>
        <taxon>Bacteria</taxon>
        <taxon>Candidatus Kaiseribacteriota</taxon>
    </lineage>
</organism>
<protein>
    <submittedName>
        <fullName evidence="1">Uncharacterized protein</fullName>
    </submittedName>
</protein>
<dbReference type="AlphaFoldDB" id="A0A0G2AGW2"/>
<dbReference type="Proteomes" id="UP000034445">
    <property type="component" value="Unassembled WGS sequence"/>
</dbReference>